<keyword evidence="3" id="KW-1185">Reference proteome</keyword>
<organism evidence="2 3">
    <name type="scientific">Globisporangium ultimum (strain ATCC 200006 / CBS 805.95 / DAOM BR144)</name>
    <name type="common">Pythium ultimum</name>
    <dbReference type="NCBI Taxonomy" id="431595"/>
    <lineage>
        <taxon>Eukaryota</taxon>
        <taxon>Sar</taxon>
        <taxon>Stramenopiles</taxon>
        <taxon>Oomycota</taxon>
        <taxon>Peronosporomycetes</taxon>
        <taxon>Pythiales</taxon>
        <taxon>Pythiaceae</taxon>
        <taxon>Globisporangium</taxon>
    </lineage>
</organism>
<reference evidence="3" key="1">
    <citation type="journal article" date="2010" name="Genome Biol.">
        <title>Genome sequence of the necrotrophic plant pathogen Pythium ultimum reveals original pathogenicity mechanisms and effector repertoire.</title>
        <authorList>
            <person name="Levesque C.A."/>
            <person name="Brouwer H."/>
            <person name="Cano L."/>
            <person name="Hamilton J.P."/>
            <person name="Holt C."/>
            <person name="Huitema E."/>
            <person name="Raffaele S."/>
            <person name="Robideau G.P."/>
            <person name="Thines M."/>
            <person name="Win J."/>
            <person name="Zerillo M.M."/>
            <person name="Beakes G.W."/>
            <person name="Boore J.L."/>
            <person name="Busam D."/>
            <person name="Dumas B."/>
            <person name="Ferriera S."/>
            <person name="Fuerstenberg S.I."/>
            <person name="Gachon C.M."/>
            <person name="Gaulin E."/>
            <person name="Govers F."/>
            <person name="Grenville-Briggs L."/>
            <person name="Horner N."/>
            <person name="Hostetler J."/>
            <person name="Jiang R.H."/>
            <person name="Johnson J."/>
            <person name="Krajaejun T."/>
            <person name="Lin H."/>
            <person name="Meijer H.J."/>
            <person name="Moore B."/>
            <person name="Morris P."/>
            <person name="Phuntmart V."/>
            <person name="Puiu D."/>
            <person name="Shetty J."/>
            <person name="Stajich J.E."/>
            <person name="Tripathy S."/>
            <person name="Wawra S."/>
            <person name="van West P."/>
            <person name="Whitty B.R."/>
            <person name="Coutinho P.M."/>
            <person name="Henrissat B."/>
            <person name="Martin F."/>
            <person name="Thomas P.D."/>
            <person name="Tyler B.M."/>
            <person name="De Vries R.P."/>
            <person name="Kamoun S."/>
            <person name="Yandell M."/>
            <person name="Tisserat N."/>
            <person name="Buell C.R."/>
        </authorList>
    </citation>
    <scope>NUCLEOTIDE SEQUENCE</scope>
    <source>
        <strain evidence="3">DAOM:BR144</strain>
    </source>
</reference>
<dbReference type="EMBL" id="GL376609">
    <property type="status" value="NOT_ANNOTATED_CDS"/>
    <property type="molecule type" value="Genomic_DNA"/>
</dbReference>
<dbReference type="VEuPathDB" id="FungiDB:PYU1_G013409"/>
<evidence type="ECO:0000256" key="1">
    <source>
        <dbReference type="SAM" id="Phobius"/>
    </source>
</evidence>
<dbReference type="Proteomes" id="UP000019132">
    <property type="component" value="Unassembled WGS sequence"/>
</dbReference>
<dbReference type="AlphaFoldDB" id="K3X889"/>
<dbReference type="OMA" id="VLCCGNS"/>
<feature type="transmembrane region" description="Helical" evidence="1">
    <location>
        <begin position="43"/>
        <end position="69"/>
    </location>
</feature>
<keyword evidence="1" id="KW-1133">Transmembrane helix</keyword>
<keyword evidence="1" id="KW-0472">Membrane</keyword>
<keyword evidence="1" id="KW-0812">Transmembrane</keyword>
<accession>K3X889</accession>
<dbReference type="EnsemblProtists" id="PYU1_T013438">
    <property type="protein sequence ID" value="PYU1_T013438"/>
    <property type="gene ID" value="PYU1_G013409"/>
</dbReference>
<reference evidence="3" key="2">
    <citation type="submission" date="2010-04" db="EMBL/GenBank/DDBJ databases">
        <authorList>
            <person name="Buell R."/>
            <person name="Hamilton J."/>
            <person name="Hostetler J."/>
        </authorList>
    </citation>
    <scope>NUCLEOTIDE SEQUENCE [LARGE SCALE GENOMIC DNA]</scope>
    <source>
        <strain evidence="3">DAOM:BR144</strain>
    </source>
</reference>
<feature type="transmembrane region" description="Helical" evidence="1">
    <location>
        <begin position="81"/>
        <end position="101"/>
    </location>
</feature>
<dbReference type="eggNOG" id="ENOG502SCGU">
    <property type="taxonomic scope" value="Eukaryota"/>
</dbReference>
<protein>
    <submittedName>
        <fullName evidence="2">Uncharacterized protein</fullName>
    </submittedName>
</protein>
<dbReference type="HOGENOM" id="CLU_127940_0_0_1"/>
<proteinExistence type="predicted"/>
<reference evidence="2" key="3">
    <citation type="submission" date="2015-02" db="UniProtKB">
        <authorList>
            <consortium name="EnsemblProtists"/>
        </authorList>
    </citation>
    <scope>IDENTIFICATION</scope>
    <source>
        <strain evidence="2">DAOM BR144</strain>
    </source>
</reference>
<evidence type="ECO:0000313" key="3">
    <source>
        <dbReference type="Proteomes" id="UP000019132"/>
    </source>
</evidence>
<sequence>MATEVQDTISPNDVNVVGVKAHKKEAPQSSYKVLCCGNSARDLLVIPLCLIGVYVLTGILFALCIHAVIQTDDTSTALWVFFGIYVTFIVMLGIVLGTTAYEKNMLKKIEEAEASLN</sequence>
<name>K3X889_GLOUD</name>
<evidence type="ECO:0000313" key="2">
    <source>
        <dbReference type="EnsemblProtists" id="PYU1_T013438"/>
    </source>
</evidence>
<dbReference type="InParanoid" id="K3X889"/>